<organism evidence="1 2">
    <name type="scientific">Massiliimalia timonensis</name>
    <dbReference type="NCBI Taxonomy" id="1987501"/>
    <lineage>
        <taxon>Bacteria</taxon>
        <taxon>Bacillati</taxon>
        <taxon>Bacillota</taxon>
        <taxon>Clostridia</taxon>
        <taxon>Eubacteriales</taxon>
        <taxon>Oscillospiraceae</taxon>
        <taxon>Massiliimalia</taxon>
    </lineage>
</organism>
<comment type="caution">
    <text evidence="1">The sequence shown here is derived from an EMBL/GenBank/DDBJ whole genome shotgun (WGS) entry which is preliminary data.</text>
</comment>
<reference evidence="1" key="1">
    <citation type="submission" date="2020-08" db="EMBL/GenBank/DDBJ databases">
        <title>Genome public.</title>
        <authorList>
            <person name="Liu C."/>
            <person name="Sun Q."/>
        </authorList>
    </citation>
    <scope>NUCLEOTIDE SEQUENCE</scope>
    <source>
        <strain evidence="1">NSJ-15</strain>
    </source>
</reference>
<sequence length="59" mass="6909">MKVNLNIEEALRGFLEETREERDYSSAHAAAMKKVVKSTQDLIRNIEKVKEVDLTFRKE</sequence>
<dbReference type="RefSeq" id="WP_187536515.1">
    <property type="nucleotide sequence ID" value="NZ_JACRTL010000004.1"/>
</dbReference>
<dbReference type="AlphaFoldDB" id="A0A8J6PBH6"/>
<dbReference type="EMBL" id="JACRTL010000004">
    <property type="protein sequence ID" value="MBC8611032.1"/>
    <property type="molecule type" value="Genomic_DNA"/>
</dbReference>
<keyword evidence="2" id="KW-1185">Reference proteome</keyword>
<accession>A0A8J6PBH6</accession>
<protein>
    <submittedName>
        <fullName evidence="1">Uncharacterized protein</fullName>
    </submittedName>
</protein>
<gene>
    <name evidence="1" type="ORF">H8702_07840</name>
</gene>
<evidence type="ECO:0000313" key="2">
    <source>
        <dbReference type="Proteomes" id="UP000632659"/>
    </source>
</evidence>
<name>A0A8J6PBH6_9FIRM</name>
<dbReference type="Proteomes" id="UP000632659">
    <property type="component" value="Unassembled WGS sequence"/>
</dbReference>
<evidence type="ECO:0000313" key="1">
    <source>
        <dbReference type="EMBL" id="MBC8611032.1"/>
    </source>
</evidence>
<proteinExistence type="predicted"/>